<dbReference type="EMBL" id="AHKC01009078">
    <property type="protein sequence ID" value="EKF33647.1"/>
    <property type="molecule type" value="Genomic_DNA"/>
</dbReference>
<evidence type="ECO:0008006" key="3">
    <source>
        <dbReference type="Google" id="ProtNLM"/>
    </source>
</evidence>
<name>K2NXT3_TRYCR</name>
<dbReference type="AlphaFoldDB" id="K2NXT3"/>
<comment type="caution">
    <text evidence="1">The sequence shown here is derived from an EMBL/GenBank/DDBJ whole genome shotgun (WGS) entry which is preliminary data.</text>
</comment>
<accession>K2NXT3</accession>
<keyword evidence="2" id="KW-1185">Reference proteome</keyword>
<evidence type="ECO:0000313" key="2">
    <source>
        <dbReference type="Proteomes" id="UP000007350"/>
    </source>
</evidence>
<dbReference type="OrthoDB" id="1918at2759"/>
<gene>
    <name evidence="1" type="ORF">MOQ_002478</name>
</gene>
<organism evidence="1 2">
    <name type="scientific">Trypanosoma cruzi marinkellei</name>
    <dbReference type="NCBI Taxonomy" id="85056"/>
    <lineage>
        <taxon>Eukaryota</taxon>
        <taxon>Discoba</taxon>
        <taxon>Euglenozoa</taxon>
        <taxon>Kinetoplastea</taxon>
        <taxon>Metakinetoplastina</taxon>
        <taxon>Trypanosomatida</taxon>
        <taxon>Trypanosomatidae</taxon>
        <taxon>Trypanosoma</taxon>
        <taxon>Schizotrypanum</taxon>
    </lineage>
</organism>
<reference evidence="1 2" key="1">
    <citation type="journal article" date="2012" name="BMC Genomics">
        <title>Comparative genomic analysis of human infective Trypanosoma cruzi lineages with the bat-restricted subspecies T. cruzi marinkellei.</title>
        <authorList>
            <person name="Franzen O."/>
            <person name="Talavera-Lopez C."/>
            <person name="Ochaya S."/>
            <person name="Butler C.E."/>
            <person name="Messenger L.A."/>
            <person name="Lewis M.D."/>
            <person name="Llewellyn M.S."/>
            <person name="Marinkelle C.J."/>
            <person name="Tyler K.M."/>
            <person name="Miles M.A."/>
            <person name="Andersson B."/>
        </authorList>
    </citation>
    <scope>NUCLEOTIDE SEQUENCE [LARGE SCALE GENOMIC DNA]</scope>
    <source>
        <strain evidence="1 2">B7</strain>
    </source>
</reference>
<dbReference type="Proteomes" id="UP000007350">
    <property type="component" value="Unassembled WGS sequence"/>
</dbReference>
<dbReference type="PANTHER" id="PTHR12507">
    <property type="entry name" value="REDUCED GROWTH PHENOTYPE 1 RGP1, YEAST -RELATED"/>
    <property type="match status" value="1"/>
</dbReference>
<sequence>MAQIIDNYFVPLLRTQKEVGVAGGGAMLLSASLHRRWYAPGDVVRSEVCLHGFSNPLDSVSNGVAMHFGRMDNYFADIDVDAPTVVRVKSLVAQVVGACIVDSRRIQYGLGGDRAMDERCRIVIEETLSKDHNVYGLFCSDEFSLVSNLPLRERESRGLVVNFALPQYLPSSFRGQCIRFYYALYLHGFYCGPRNSNAPVKLRIPIQVFSAQAIVTPLLLPVSFPLERFDFQEKVSFLQSAPSSALTGPLQSQLVPSEVEDFHAYVLSKKALNTQASQLSKQRTPLQFPLSLDGELALTVVVASTTVMIGESLNGIFVVQGNRNSQPVKILGSLEFLECCSAKHVRKGIFCHQLPGWRKELVVAQTRVMEEFDWVVLDRATVPFSVPLTNPNTYASMHTDVVTLCWQLRLRFLWCRSSELRQCRASCREELKVEKEEPELVVPLIVVPPSQSEQHPCRGATLQVLC</sequence>
<evidence type="ECO:0000313" key="1">
    <source>
        <dbReference type="EMBL" id="EKF33647.1"/>
    </source>
</evidence>
<dbReference type="InterPro" id="IPR014848">
    <property type="entry name" value="Rgp1"/>
</dbReference>
<protein>
    <recommendedName>
        <fullName evidence="3">Rgp1</fullName>
    </recommendedName>
</protein>
<proteinExistence type="predicted"/>